<feature type="binding site" evidence="8">
    <location>
        <begin position="223"/>
        <end position="224"/>
    </location>
    <ligand>
        <name>substrate</name>
    </ligand>
</feature>
<keyword evidence="5 8" id="KW-0457">Lysine biosynthesis</keyword>
<dbReference type="AlphaFoldDB" id="A0AA42DM59"/>
<comment type="pathway">
    <text evidence="1 8">Amino-acid biosynthesis; L-lysine biosynthesis via DAP pathway; DL-2,6-diaminopimelate from LL-2,6-diaminopimelate: step 1/1.</text>
</comment>
<keyword evidence="8" id="KW-0963">Cytoplasm</keyword>
<comment type="caution">
    <text evidence="8">Lacks conserved residue(s) required for the propagation of feature annotation.</text>
</comment>
<accession>A0AA42DM59</accession>
<evidence type="ECO:0000256" key="4">
    <source>
        <dbReference type="ARBA" id="ARBA00022605"/>
    </source>
</evidence>
<dbReference type="Gene3D" id="3.10.310.10">
    <property type="entry name" value="Diaminopimelate Epimerase, Chain A, domain 1"/>
    <property type="match status" value="2"/>
</dbReference>
<keyword evidence="11" id="KW-1185">Reference proteome</keyword>
<protein>
    <recommendedName>
        <fullName evidence="3 8">Diaminopimelate epimerase</fullName>
        <shortName evidence="8">DAP epimerase</shortName>
        <ecNumber evidence="3 8">5.1.1.7</ecNumber>
    </recommendedName>
    <alternativeName>
        <fullName evidence="8">PLP-independent amino acid racemase</fullName>
    </alternativeName>
</protein>
<comment type="function">
    <text evidence="8">Catalyzes the stereoinversion of LL-2,6-diaminopimelate (L,L-DAP) to meso-diaminopimelate (meso-DAP), a precursor of L-lysine and an essential component of the bacterial peptidoglycan.</text>
</comment>
<sequence length="279" mass="30694">MLRKFIKMEGCGNDYIYFDCLNEDLPHPEQVSITVSDRHFGIGGDGIVLICTSDVADAKMRMFNTDGSEGKMCGNAIRCVGKYLYDHKIVTKESIDIETLSGIKHLKLNAENGQVQSVCVDMGAPILEPKAIPVNLEGTQIVHQDIQIGRNSYPITCVSMGNPHCIIFVEEVASMELEKIGPLFEHAEIFPEQVNTEFVRVIDEHTLEMRVWERGSGETLACGTGACATVVAAVLNGICKQNEEVTVKLRGGELKIIHSDETVYMTGAARKTFEGVVEL</sequence>
<feature type="active site" description="Proton donor" evidence="8">
    <location>
        <position position="73"/>
    </location>
</feature>
<organism evidence="10 11">
    <name type="scientific">Holtiella tumoricola</name>
    <dbReference type="NCBI Taxonomy" id="3018743"/>
    <lineage>
        <taxon>Bacteria</taxon>
        <taxon>Bacillati</taxon>
        <taxon>Bacillota</taxon>
        <taxon>Clostridia</taxon>
        <taxon>Lachnospirales</taxon>
        <taxon>Cellulosilyticaceae</taxon>
        <taxon>Holtiella</taxon>
    </lineage>
</organism>
<dbReference type="PROSITE" id="PS01326">
    <property type="entry name" value="DAP_EPIMERASE"/>
    <property type="match status" value="1"/>
</dbReference>
<name>A0AA42DM59_9FIRM</name>
<keyword evidence="6 8" id="KW-0413">Isomerase</keyword>
<feature type="active site" evidence="9">
    <location>
        <position position="73"/>
    </location>
</feature>
<feature type="binding site" evidence="8">
    <location>
        <position position="195"/>
    </location>
    <ligand>
        <name>substrate</name>
    </ligand>
</feature>
<feature type="binding site" evidence="8">
    <location>
        <position position="64"/>
    </location>
    <ligand>
        <name>substrate</name>
    </ligand>
</feature>
<dbReference type="InterPro" id="IPR001653">
    <property type="entry name" value="DAP_epimerase_DapF"/>
</dbReference>
<dbReference type="GO" id="GO:0009089">
    <property type="term" value="P:lysine biosynthetic process via diaminopimelate"/>
    <property type="evidence" value="ECO:0007669"/>
    <property type="project" value="UniProtKB-UniRule"/>
</dbReference>
<proteinExistence type="inferred from homology"/>
<dbReference type="PANTHER" id="PTHR31689:SF0">
    <property type="entry name" value="DIAMINOPIMELATE EPIMERASE"/>
    <property type="match status" value="1"/>
</dbReference>
<dbReference type="GO" id="GO:0005829">
    <property type="term" value="C:cytosol"/>
    <property type="evidence" value="ECO:0007669"/>
    <property type="project" value="TreeGrafter"/>
</dbReference>
<comment type="similarity">
    <text evidence="2 8">Belongs to the diaminopimelate epimerase family.</text>
</comment>
<evidence type="ECO:0000256" key="2">
    <source>
        <dbReference type="ARBA" id="ARBA00010219"/>
    </source>
</evidence>
<dbReference type="EC" id="5.1.1.7" evidence="3 8"/>
<evidence type="ECO:0000256" key="8">
    <source>
        <dbReference type="HAMAP-Rule" id="MF_00197"/>
    </source>
</evidence>
<dbReference type="GO" id="GO:0008837">
    <property type="term" value="F:diaminopimelate epimerase activity"/>
    <property type="evidence" value="ECO:0007669"/>
    <property type="project" value="UniProtKB-UniRule"/>
</dbReference>
<gene>
    <name evidence="8 10" type="primary">dapF</name>
    <name evidence="10" type="ORF">PBV87_06920</name>
</gene>
<evidence type="ECO:0000256" key="5">
    <source>
        <dbReference type="ARBA" id="ARBA00023154"/>
    </source>
</evidence>
<keyword evidence="4 8" id="KW-0028">Amino-acid biosynthesis</keyword>
<dbReference type="NCBIfam" id="TIGR00652">
    <property type="entry name" value="DapF"/>
    <property type="match status" value="1"/>
</dbReference>
<feature type="active site" description="Proton acceptor" evidence="8">
    <location>
        <position position="222"/>
    </location>
</feature>
<feature type="binding site" evidence="8">
    <location>
        <position position="13"/>
    </location>
    <ligand>
        <name>substrate</name>
    </ligand>
</feature>
<evidence type="ECO:0000256" key="6">
    <source>
        <dbReference type="ARBA" id="ARBA00023235"/>
    </source>
</evidence>
<evidence type="ECO:0000256" key="9">
    <source>
        <dbReference type="PROSITE-ProRule" id="PRU10125"/>
    </source>
</evidence>
<dbReference type="HAMAP" id="MF_00197">
    <property type="entry name" value="DAP_epimerase"/>
    <property type="match status" value="1"/>
</dbReference>
<dbReference type="EMBL" id="JAQIFT010000029">
    <property type="protein sequence ID" value="MDA3731218.1"/>
    <property type="molecule type" value="Genomic_DNA"/>
</dbReference>
<dbReference type="SUPFAM" id="SSF54506">
    <property type="entry name" value="Diaminopimelate epimerase-like"/>
    <property type="match status" value="2"/>
</dbReference>
<dbReference type="Proteomes" id="UP001169242">
    <property type="component" value="Unassembled WGS sequence"/>
</dbReference>
<evidence type="ECO:0000313" key="11">
    <source>
        <dbReference type="Proteomes" id="UP001169242"/>
    </source>
</evidence>
<dbReference type="InterPro" id="IPR018510">
    <property type="entry name" value="DAP_epimerase_AS"/>
</dbReference>
<feature type="binding site" evidence="8">
    <location>
        <begin position="74"/>
        <end position="75"/>
    </location>
    <ligand>
        <name>substrate</name>
    </ligand>
</feature>
<comment type="subcellular location">
    <subcellularLocation>
        <location evidence="8">Cytoplasm</location>
    </subcellularLocation>
</comment>
<feature type="site" description="Could be important to modulate the pK values of the two catalytic cysteine residues" evidence="8">
    <location>
        <position position="164"/>
    </location>
</feature>
<comment type="catalytic activity">
    <reaction evidence="7 8">
        <text>(2S,6S)-2,6-diaminopimelate = meso-2,6-diaminopimelate</text>
        <dbReference type="Rhea" id="RHEA:15393"/>
        <dbReference type="ChEBI" id="CHEBI:57609"/>
        <dbReference type="ChEBI" id="CHEBI:57791"/>
        <dbReference type="EC" id="5.1.1.7"/>
    </reaction>
</comment>
<comment type="subunit">
    <text evidence="8">Homodimer.</text>
</comment>
<evidence type="ECO:0000256" key="3">
    <source>
        <dbReference type="ARBA" id="ARBA00013080"/>
    </source>
</evidence>
<evidence type="ECO:0000313" key="10">
    <source>
        <dbReference type="EMBL" id="MDA3731218.1"/>
    </source>
</evidence>
<reference evidence="10" key="1">
    <citation type="journal article" date="2023" name="Int. J. Syst. Evol. Microbiol.">
        <title>&lt;i&gt;Holtiella tumoricola&lt;/i&gt; gen. nov. sp. nov., isolated from a human clinical sample.</title>
        <authorList>
            <person name="Allen-Vercoe E."/>
            <person name="Daigneault M.C."/>
            <person name="Vancuren S.J."/>
            <person name="Cochrane K."/>
            <person name="O'Neal L.L."/>
            <person name="Sankaranarayanan K."/>
            <person name="Lawson P.A."/>
        </authorList>
    </citation>
    <scope>NUCLEOTIDE SEQUENCE</scope>
    <source>
        <strain evidence="10">CC70A</strain>
    </source>
</reference>
<evidence type="ECO:0000256" key="7">
    <source>
        <dbReference type="ARBA" id="ARBA00051712"/>
    </source>
</evidence>
<evidence type="ECO:0000256" key="1">
    <source>
        <dbReference type="ARBA" id="ARBA00005196"/>
    </source>
</evidence>
<feature type="binding site" evidence="8">
    <location>
        <begin position="213"/>
        <end position="214"/>
    </location>
    <ligand>
        <name>substrate</name>
    </ligand>
</feature>
<feature type="site" description="Could be important to modulate the pK values of the two catalytic cysteine residues" evidence="8">
    <location>
        <position position="213"/>
    </location>
</feature>
<dbReference type="PANTHER" id="PTHR31689">
    <property type="entry name" value="DIAMINOPIMELATE EPIMERASE, CHLOROPLASTIC"/>
    <property type="match status" value="1"/>
</dbReference>
<feature type="binding site" evidence="8">
    <location>
        <position position="162"/>
    </location>
    <ligand>
        <name>substrate</name>
    </ligand>
</feature>
<dbReference type="Pfam" id="PF01678">
    <property type="entry name" value="DAP_epimerase"/>
    <property type="match status" value="2"/>
</dbReference>
<dbReference type="RefSeq" id="WP_271011636.1">
    <property type="nucleotide sequence ID" value="NZ_JAQIFT010000029.1"/>
</dbReference>
<comment type="caution">
    <text evidence="10">The sequence shown here is derived from an EMBL/GenBank/DDBJ whole genome shotgun (WGS) entry which is preliminary data.</text>
</comment>